<proteinExistence type="predicted"/>
<evidence type="ECO:0000256" key="7">
    <source>
        <dbReference type="ARBA" id="ARBA00022895"/>
    </source>
</evidence>
<keyword evidence="15" id="KW-1185">Reference proteome</keyword>
<gene>
    <name evidence="14" type="ORF">PAAG_04047</name>
</gene>
<evidence type="ECO:0000256" key="1">
    <source>
        <dbReference type="ARBA" id="ARBA00003747"/>
    </source>
</evidence>
<evidence type="ECO:0000259" key="13">
    <source>
        <dbReference type="PROSITE" id="PS50011"/>
    </source>
</evidence>
<dbReference type="GO" id="GO:0004674">
    <property type="term" value="F:protein serine/threonine kinase activity"/>
    <property type="evidence" value="ECO:0007669"/>
    <property type="project" value="UniProtKB-EC"/>
</dbReference>
<comment type="catalytic activity">
    <reaction evidence="11">
        <text>L-seryl-[protein] + ATP = O-phospho-L-seryl-[protein] + ADP + H(+)</text>
        <dbReference type="Rhea" id="RHEA:17989"/>
        <dbReference type="Rhea" id="RHEA-COMP:9863"/>
        <dbReference type="Rhea" id="RHEA-COMP:11604"/>
        <dbReference type="ChEBI" id="CHEBI:15378"/>
        <dbReference type="ChEBI" id="CHEBI:29999"/>
        <dbReference type="ChEBI" id="CHEBI:30616"/>
        <dbReference type="ChEBI" id="CHEBI:83421"/>
        <dbReference type="ChEBI" id="CHEBI:456216"/>
        <dbReference type="EC" id="2.7.11.1"/>
    </reaction>
</comment>
<evidence type="ECO:0000313" key="14">
    <source>
        <dbReference type="EMBL" id="EEH32994.2"/>
    </source>
</evidence>
<sequence length="611" mass="68681">MIYFMRQNKYIMPPLTLGAGFAKRQYRNLLTVLLGEEIALDLRSGISNRNVASELVDILGRARKGDFNYSHYQPLVRLVIQKEPDVDIGKAVLNLITTVSRATPPANIPPPSMGTPVKSTSSSQNGSEQTRELANLRIFEEICGCTFHDVDGFFDKYFEGKNWSDEADAICQRMLSPDSNEQHPQLVASSSRRPTYSHNHAAPTSPLDILVVGELKKSNKEIRTKDTLLQMSCYVREVFAAQPTRRFIHAFAVCGTKMEPWVFDRSGPYSSGIIDVYQDSRRFFQVFVRYTMMSDEQLGLDTFIARDEDGSKSITLKGPGTLDEKVLQLGGILSFQRAIVCRGTTCFLTNDGQGVAKFSWVSDKQRPEVELLELAGQKNVQGVATIIGHSTITSIADMRCGLTFNDKHHNFKSAAPSTPSSFHQSQPVIEPLGAQAKPFRHEWRGTVRNRVLRCLVISPAGRPIYSYESPLELLMALRDAIKAHQCLYLDGNILHRDISENNIIITDPDKAGGHSGMLIDLDLAKDVGSGRSGARHWTGTMEFMAIEVLLNIDHTYRHDLESFFYMLIWQCAHHGLELKTPQTSHQLQERPESSLLKKWYTGNYEEIATYK</sequence>
<dbReference type="InterPro" id="IPR000719">
    <property type="entry name" value="Prot_kinase_dom"/>
</dbReference>
<comment type="subunit">
    <text evidence="3">Component of the EKC/KEOPS complex composed of at least BUD32, CGI121, GON7, KAE1 and PCC1; the whole complex dimerizes.</text>
</comment>
<evidence type="ECO:0000256" key="9">
    <source>
        <dbReference type="ARBA" id="ARBA00033194"/>
    </source>
</evidence>
<reference evidence="14 15" key="1">
    <citation type="journal article" date="2011" name="PLoS Genet.">
        <title>Comparative genomic analysis of human fungal pathogens causing paracoccidioidomycosis.</title>
        <authorList>
            <person name="Desjardins C.A."/>
            <person name="Champion M.D."/>
            <person name="Holder J.W."/>
            <person name="Muszewska A."/>
            <person name="Goldberg J."/>
            <person name="Bailao A.M."/>
            <person name="Brigido M.M."/>
            <person name="Ferreira M.E."/>
            <person name="Garcia A.M."/>
            <person name="Grynberg M."/>
            <person name="Gujja S."/>
            <person name="Heiman D.I."/>
            <person name="Henn M.R."/>
            <person name="Kodira C.D."/>
            <person name="Leon-Narvaez H."/>
            <person name="Longo L.V."/>
            <person name="Ma L.J."/>
            <person name="Malavazi I."/>
            <person name="Matsuo A.L."/>
            <person name="Morais F.V."/>
            <person name="Pereira M."/>
            <person name="Rodriguez-Brito S."/>
            <person name="Sakthikumar S."/>
            <person name="Salem-Izacc S.M."/>
            <person name="Sykes S.M."/>
            <person name="Teixeira M.M."/>
            <person name="Vallejo M.C."/>
            <person name="Walter M.E."/>
            <person name="Yandava C."/>
            <person name="Young S."/>
            <person name="Zeng Q."/>
            <person name="Zucker J."/>
            <person name="Felipe M.S."/>
            <person name="Goldman G.H."/>
            <person name="Haas B.J."/>
            <person name="McEwen J.G."/>
            <person name="Nino-Vega G."/>
            <person name="Puccia R."/>
            <person name="San-Blas G."/>
            <person name="Soares C.M."/>
            <person name="Birren B.W."/>
            <person name="Cuomo C.A."/>
        </authorList>
    </citation>
    <scope>NUCLEOTIDE SEQUENCE [LARGE SCALE GENOMIC DNA]</scope>
    <source>
        <strain evidence="15">ATCC MYA-826 / Pb01</strain>
    </source>
</reference>
<evidence type="ECO:0000256" key="12">
    <source>
        <dbReference type="SAM" id="MobiDB-lite"/>
    </source>
</evidence>
<dbReference type="EMBL" id="KN294001">
    <property type="protein sequence ID" value="EEH32994.2"/>
    <property type="molecule type" value="Genomic_DNA"/>
</dbReference>
<name>C1GZV3_PARBA</name>
<dbReference type="InterPro" id="IPR008266">
    <property type="entry name" value="Tyr_kinase_AS"/>
</dbReference>
<evidence type="ECO:0000256" key="5">
    <source>
        <dbReference type="ARBA" id="ARBA00013948"/>
    </source>
</evidence>
<comment type="function">
    <text evidence="1">Component of the EKC/KEOPS complex that is required for the formation of a threonylcarbamoyl group on adenosine at position 37 (t(6)A37) in tRNAs that read codons beginning with adenine. The complex is probably involved in the transfer of the threonylcarbamoyl moiety of threonylcarbamoyl-AMP (TC-AMP) to the N6 group of A37. BUD32 has ATPase activity in the context of the EKC/KEOPS complex and likely plays a supporting role to the catalytic subunit KAE1. The EKC/KEOPS complex also promotes both telomere uncapping and telomere elongation. The complex is required for efficient recruitment of transcriptional coactivators.</text>
</comment>
<evidence type="ECO:0000256" key="10">
    <source>
        <dbReference type="ARBA" id="ARBA00047899"/>
    </source>
</evidence>
<dbReference type="Proteomes" id="UP000002059">
    <property type="component" value="Partially assembled WGS sequence"/>
</dbReference>
<evidence type="ECO:0000256" key="11">
    <source>
        <dbReference type="ARBA" id="ARBA00048679"/>
    </source>
</evidence>
<evidence type="ECO:0000256" key="8">
    <source>
        <dbReference type="ARBA" id="ARBA00030980"/>
    </source>
</evidence>
<feature type="domain" description="Protein kinase" evidence="13">
    <location>
        <begin position="324"/>
        <end position="611"/>
    </location>
</feature>
<dbReference type="HOGENOM" id="CLU_005513_3_0_1"/>
<dbReference type="OrthoDB" id="5584477at2759"/>
<dbReference type="Gene3D" id="1.10.510.10">
    <property type="entry name" value="Transferase(Phosphotransferase) domain 1"/>
    <property type="match status" value="1"/>
</dbReference>
<dbReference type="PROSITE" id="PS50011">
    <property type="entry name" value="PROTEIN_KINASE_DOM"/>
    <property type="match status" value="1"/>
</dbReference>
<dbReference type="EC" id="2.7.11.1" evidence="4"/>
<evidence type="ECO:0000256" key="2">
    <source>
        <dbReference type="ARBA" id="ARBA00004574"/>
    </source>
</evidence>
<dbReference type="PANTHER" id="PTHR38248:SF2">
    <property type="entry name" value="FUNK1 11"/>
    <property type="match status" value="1"/>
</dbReference>
<dbReference type="SUPFAM" id="SSF56112">
    <property type="entry name" value="Protein kinase-like (PK-like)"/>
    <property type="match status" value="1"/>
</dbReference>
<dbReference type="OMA" id="CARSSWI"/>
<accession>C1GZV3</accession>
<dbReference type="KEGG" id="pbl:PAAG_04047"/>
<dbReference type="GeneID" id="9097285"/>
<evidence type="ECO:0000313" key="15">
    <source>
        <dbReference type="Proteomes" id="UP000002059"/>
    </source>
</evidence>
<dbReference type="PANTHER" id="PTHR38248">
    <property type="entry name" value="FUNK1 6"/>
    <property type="match status" value="1"/>
</dbReference>
<protein>
    <recommendedName>
        <fullName evidence="6">EKC/KEOPS complex subunit BUD32</fullName>
        <ecNumber evidence="4">2.7.11.1</ecNumber>
    </recommendedName>
    <alternativeName>
        <fullName evidence="8 9">Atypical Serine/threonine protein kinase BUD32</fullName>
    </alternativeName>
    <alternativeName>
        <fullName evidence="5">EKC/KEOPS complex subunit bud32</fullName>
    </alternativeName>
</protein>
<comment type="subcellular location">
    <subcellularLocation>
        <location evidence="2">Chromosome</location>
        <location evidence="2">Telomere</location>
    </subcellularLocation>
</comment>
<dbReference type="Pfam" id="PF17667">
    <property type="entry name" value="Pkinase_fungal"/>
    <property type="match status" value="1"/>
</dbReference>
<feature type="region of interest" description="Disordered" evidence="12">
    <location>
        <begin position="103"/>
        <end position="128"/>
    </location>
</feature>
<keyword evidence="7" id="KW-0158">Chromosome</keyword>
<dbReference type="eggNOG" id="ENOG502S5WB">
    <property type="taxonomic scope" value="Eukaryota"/>
</dbReference>
<evidence type="ECO:0000256" key="6">
    <source>
        <dbReference type="ARBA" id="ARBA00019973"/>
    </source>
</evidence>
<evidence type="ECO:0000256" key="4">
    <source>
        <dbReference type="ARBA" id="ARBA00012513"/>
    </source>
</evidence>
<dbReference type="VEuPathDB" id="FungiDB:PAAG_04047"/>
<dbReference type="GO" id="GO:0000781">
    <property type="term" value="C:chromosome, telomeric region"/>
    <property type="evidence" value="ECO:0007669"/>
    <property type="project" value="UniProtKB-SubCell"/>
</dbReference>
<dbReference type="InterPro" id="IPR040976">
    <property type="entry name" value="Pkinase_fungal"/>
</dbReference>
<dbReference type="AlphaFoldDB" id="C1GZV3"/>
<feature type="compositionally biased region" description="Polar residues" evidence="12">
    <location>
        <begin position="117"/>
        <end position="128"/>
    </location>
</feature>
<dbReference type="RefSeq" id="XP_015699370.1">
    <property type="nucleotide sequence ID" value="XM_015845144.1"/>
</dbReference>
<dbReference type="InterPro" id="IPR011009">
    <property type="entry name" value="Kinase-like_dom_sf"/>
</dbReference>
<evidence type="ECO:0000256" key="3">
    <source>
        <dbReference type="ARBA" id="ARBA00011534"/>
    </source>
</evidence>
<dbReference type="GO" id="GO:0005524">
    <property type="term" value="F:ATP binding"/>
    <property type="evidence" value="ECO:0007669"/>
    <property type="project" value="InterPro"/>
</dbReference>
<dbReference type="PROSITE" id="PS00109">
    <property type="entry name" value="PROTEIN_KINASE_TYR"/>
    <property type="match status" value="1"/>
</dbReference>
<keyword evidence="7" id="KW-0779">Telomere</keyword>
<comment type="catalytic activity">
    <reaction evidence="10">
        <text>L-threonyl-[protein] + ATP = O-phospho-L-threonyl-[protein] + ADP + H(+)</text>
        <dbReference type="Rhea" id="RHEA:46608"/>
        <dbReference type="Rhea" id="RHEA-COMP:11060"/>
        <dbReference type="Rhea" id="RHEA-COMP:11605"/>
        <dbReference type="ChEBI" id="CHEBI:15378"/>
        <dbReference type="ChEBI" id="CHEBI:30013"/>
        <dbReference type="ChEBI" id="CHEBI:30616"/>
        <dbReference type="ChEBI" id="CHEBI:61977"/>
        <dbReference type="ChEBI" id="CHEBI:456216"/>
        <dbReference type="EC" id="2.7.11.1"/>
    </reaction>
</comment>
<organism evidence="14 15">
    <name type="scientific">Paracoccidioides lutzii (strain ATCC MYA-826 / Pb01)</name>
    <name type="common">Paracoccidioides brasiliensis</name>
    <dbReference type="NCBI Taxonomy" id="502779"/>
    <lineage>
        <taxon>Eukaryota</taxon>
        <taxon>Fungi</taxon>
        <taxon>Dikarya</taxon>
        <taxon>Ascomycota</taxon>
        <taxon>Pezizomycotina</taxon>
        <taxon>Eurotiomycetes</taxon>
        <taxon>Eurotiomycetidae</taxon>
        <taxon>Onygenales</taxon>
        <taxon>Ajellomycetaceae</taxon>
        <taxon>Paracoccidioides</taxon>
    </lineage>
</organism>